<feature type="region of interest" description="Disordered" evidence="4">
    <location>
        <begin position="207"/>
        <end position="249"/>
    </location>
</feature>
<dbReference type="Gene3D" id="1.10.10.10">
    <property type="entry name" value="Winged helix-like DNA-binding domain superfamily/Winged helix DNA-binding domain"/>
    <property type="match status" value="1"/>
</dbReference>
<dbReference type="InterPro" id="IPR036388">
    <property type="entry name" value="WH-like_DNA-bd_sf"/>
</dbReference>
<dbReference type="EMBL" id="BMKS01000005">
    <property type="protein sequence ID" value="GGG33593.1"/>
    <property type="molecule type" value="Genomic_DNA"/>
</dbReference>
<dbReference type="PROSITE" id="PS50995">
    <property type="entry name" value="HTH_MARR_2"/>
    <property type="match status" value="1"/>
</dbReference>
<sequence length="249" mass="25586">MPAAAPEPLPTRIAAGLARLSVALRAGQWRLAEAHGLTATQAQILGLLAARAAEPARLRPGEVAEQLGITRATASDALSALARKGLVAKRPDPRDGRALGLALTAEGAEAARAAGDAPALLAEAAAALSPADQAALLRLVVKMIRGLQLRGAIAPARVCVTCRYFRPHLYDDPAAPHRCDLVGAPFGDAALRVDCADHAAAPPELAGQTWRRFDAGGAPHGSATPRLAAEGGTSRPRPSAARARSDHDP</sequence>
<evidence type="ECO:0000256" key="3">
    <source>
        <dbReference type="ARBA" id="ARBA00023163"/>
    </source>
</evidence>
<evidence type="ECO:0000256" key="1">
    <source>
        <dbReference type="ARBA" id="ARBA00023015"/>
    </source>
</evidence>
<keyword evidence="3" id="KW-0804">Transcription</keyword>
<dbReference type="GO" id="GO:0003700">
    <property type="term" value="F:DNA-binding transcription factor activity"/>
    <property type="evidence" value="ECO:0007669"/>
    <property type="project" value="InterPro"/>
</dbReference>
<keyword evidence="7" id="KW-1185">Reference proteome</keyword>
<feature type="domain" description="HTH marR-type" evidence="5">
    <location>
        <begin position="10"/>
        <end position="145"/>
    </location>
</feature>
<dbReference type="SUPFAM" id="SSF46785">
    <property type="entry name" value="Winged helix' DNA-binding domain"/>
    <property type="match status" value="1"/>
</dbReference>
<organism evidence="6 7">
    <name type="scientific">Caldovatus sediminis</name>
    <dbReference type="NCBI Taxonomy" id="2041189"/>
    <lineage>
        <taxon>Bacteria</taxon>
        <taxon>Pseudomonadati</taxon>
        <taxon>Pseudomonadota</taxon>
        <taxon>Alphaproteobacteria</taxon>
        <taxon>Acetobacterales</taxon>
        <taxon>Roseomonadaceae</taxon>
        <taxon>Caldovatus</taxon>
    </lineage>
</organism>
<gene>
    <name evidence="6" type="ORF">GCM10010964_21870</name>
</gene>
<dbReference type="GO" id="GO:0006950">
    <property type="term" value="P:response to stress"/>
    <property type="evidence" value="ECO:0007669"/>
    <property type="project" value="TreeGrafter"/>
</dbReference>
<dbReference type="SMART" id="SM00347">
    <property type="entry name" value="HTH_MARR"/>
    <property type="match status" value="1"/>
</dbReference>
<dbReference type="InterPro" id="IPR039422">
    <property type="entry name" value="MarR/SlyA-like"/>
</dbReference>
<dbReference type="InterPro" id="IPR000835">
    <property type="entry name" value="HTH_MarR-typ"/>
</dbReference>
<name>A0A8J2ZBQ1_9PROT</name>
<dbReference type="AlphaFoldDB" id="A0A8J2ZBQ1"/>
<dbReference type="InterPro" id="IPR023187">
    <property type="entry name" value="Tscrpt_reg_MarR-type_CS"/>
</dbReference>
<dbReference type="InterPro" id="IPR011991">
    <property type="entry name" value="ArsR-like_HTH"/>
</dbReference>
<dbReference type="RefSeq" id="WP_188900047.1">
    <property type="nucleotide sequence ID" value="NZ_BMKS01000005.1"/>
</dbReference>
<keyword evidence="1" id="KW-0805">Transcription regulation</keyword>
<evidence type="ECO:0000256" key="2">
    <source>
        <dbReference type="ARBA" id="ARBA00023125"/>
    </source>
</evidence>
<keyword evidence="2" id="KW-0238">DNA-binding</keyword>
<proteinExistence type="predicted"/>
<dbReference type="GO" id="GO:0003677">
    <property type="term" value="F:DNA binding"/>
    <property type="evidence" value="ECO:0007669"/>
    <property type="project" value="UniProtKB-KW"/>
</dbReference>
<comment type="caution">
    <text evidence="6">The sequence shown here is derived from an EMBL/GenBank/DDBJ whole genome shotgun (WGS) entry which is preliminary data.</text>
</comment>
<evidence type="ECO:0000313" key="7">
    <source>
        <dbReference type="Proteomes" id="UP000597507"/>
    </source>
</evidence>
<dbReference type="PROSITE" id="PS01117">
    <property type="entry name" value="HTH_MARR_1"/>
    <property type="match status" value="1"/>
</dbReference>
<dbReference type="Pfam" id="PF12802">
    <property type="entry name" value="MarR_2"/>
    <property type="match status" value="1"/>
</dbReference>
<dbReference type="PANTHER" id="PTHR33164:SF43">
    <property type="entry name" value="HTH-TYPE TRANSCRIPTIONAL REPRESSOR YETL"/>
    <property type="match status" value="1"/>
</dbReference>
<dbReference type="CDD" id="cd00090">
    <property type="entry name" value="HTH_ARSR"/>
    <property type="match status" value="1"/>
</dbReference>
<protein>
    <submittedName>
        <fullName evidence="6">MarR family transcriptional regulator</fullName>
    </submittedName>
</protein>
<evidence type="ECO:0000313" key="6">
    <source>
        <dbReference type="EMBL" id="GGG33593.1"/>
    </source>
</evidence>
<evidence type="ECO:0000256" key="4">
    <source>
        <dbReference type="SAM" id="MobiDB-lite"/>
    </source>
</evidence>
<reference evidence="6 7" key="1">
    <citation type="journal article" date="2014" name="Int. J. Syst. Evol. Microbiol.">
        <title>Complete genome sequence of Corynebacterium casei LMG S-19264T (=DSM 44701T), isolated from a smear-ripened cheese.</title>
        <authorList>
            <consortium name="US DOE Joint Genome Institute (JGI-PGF)"/>
            <person name="Walter F."/>
            <person name="Albersmeier A."/>
            <person name="Kalinowski J."/>
            <person name="Ruckert C."/>
        </authorList>
    </citation>
    <scope>NUCLEOTIDE SEQUENCE [LARGE SCALE GENOMIC DNA]</scope>
    <source>
        <strain evidence="6 7">CGMCC 1.16330</strain>
    </source>
</reference>
<dbReference type="InterPro" id="IPR036390">
    <property type="entry name" value="WH_DNA-bd_sf"/>
</dbReference>
<accession>A0A8J2ZBQ1</accession>
<dbReference type="PRINTS" id="PR00598">
    <property type="entry name" value="HTHMARR"/>
</dbReference>
<evidence type="ECO:0000259" key="5">
    <source>
        <dbReference type="PROSITE" id="PS50995"/>
    </source>
</evidence>
<dbReference type="PANTHER" id="PTHR33164">
    <property type="entry name" value="TRANSCRIPTIONAL REGULATOR, MARR FAMILY"/>
    <property type="match status" value="1"/>
</dbReference>
<dbReference type="Proteomes" id="UP000597507">
    <property type="component" value="Unassembled WGS sequence"/>
</dbReference>